<accession>A0AA40KHU0</accession>
<sequence length="166" mass="19612">MFSKRRFCDENSESYVDTFATESDSSDIIRSVRKKCKRLVIDDISDEDQLSEPWIWKEIRNSPKIWNYTMIPASKLRPSRPCKVCMKNKKRSETTWECKRCKVPLHVLELQINVIDLCYILVIDNKLFVVYLPQLLDQDRLVEPWNGPKAARSCLRFGPKLLERKS</sequence>
<comment type="caution">
    <text evidence="1">The sequence shown here is derived from an EMBL/GenBank/DDBJ whole genome shotgun (WGS) entry which is preliminary data.</text>
</comment>
<keyword evidence="2" id="KW-1185">Reference proteome</keyword>
<protein>
    <submittedName>
        <fullName evidence="1">Uncharacterized protein</fullName>
    </submittedName>
</protein>
<evidence type="ECO:0000313" key="1">
    <source>
        <dbReference type="EMBL" id="KAK1120880.1"/>
    </source>
</evidence>
<reference evidence="1" key="1">
    <citation type="submission" date="2021-10" db="EMBL/GenBank/DDBJ databases">
        <title>Melipona bicolor Genome sequencing and assembly.</title>
        <authorList>
            <person name="Araujo N.S."/>
            <person name="Arias M.C."/>
        </authorList>
    </citation>
    <scope>NUCLEOTIDE SEQUENCE</scope>
    <source>
        <strain evidence="1">USP_2M_L1-L4_2017</strain>
        <tissue evidence="1">Whole body</tissue>
    </source>
</reference>
<dbReference type="Proteomes" id="UP001177670">
    <property type="component" value="Unassembled WGS sequence"/>
</dbReference>
<dbReference type="EMBL" id="JAHYIQ010000029">
    <property type="protein sequence ID" value="KAK1120880.1"/>
    <property type="molecule type" value="Genomic_DNA"/>
</dbReference>
<dbReference type="AlphaFoldDB" id="A0AA40KHU0"/>
<organism evidence="1 2">
    <name type="scientific">Melipona bicolor</name>
    <dbReference type="NCBI Taxonomy" id="60889"/>
    <lineage>
        <taxon>Eukaryota</taxon>
        <taxon>Metazoa</taxon>
        <taxon>Ecdysozoa</taxon>
        <taxon>Arthropoda</taxon>
        <taxon>Hexapoda</taxon>
        <taxon>Insecta</taxon>
        <taxon>Pterygota</taxon>
        <taxon>Neoptera</taxon>
        <taxon>Endopterygota</taxon>
        <taxon>Hymenoptera</taxon>
        <taxon>Apocrita</taxon>
        <taxon>Aculeata</taxon>
        <taxon>Apoidea</taxon>
        <taxon>Anthophila</taxon>
        <taxon>Apidae</taxon>
        <taxon>Melipona</taxon>
    </lineage>
</organism>
<name>A0AA40KHU0_9HYME</name>
<proteinExistence type="predicted"/>
<evidence type="ECO:0000313" key="2">
    <source>
        <dbReference type="Proteomes" id="UP001177670"/>
    </source>
</evidence>
<gene>
    <name evidence="1" type="ORF">K0M31_011080</name>
</gene>